<accession>A0A8D8CGY4</accession>
<protein>
    <submittedName>
        <fullName evidence="1">(northern house mosquito) hypothetical protein</fullName>
    </submittedName>
</protein>
<evidence type="ECO:0000313" key="1">
    <source>
        <dbReference type="EMBL" id="CAG6493127.1"/>
    </source>
</evidence>
<proteinExistence type="predicted"/>
<sequence>MLRSTNISSNSQTSSNLKFPSWVYPAMVCRRPRRRRRWWRPIIPTVLAAIRCRWPDCNSPPGWRRSTVWPAWLVLEWRSNNNSQQCNYLRFQVKANSSSSSSTKWVESSRITSTPPATCPFTCQRVEPRSEEIRKRTRWPGSLTRWSTRWPRSRRATQRRWG</sequence>
<dbReference type="AlphaFoldDB" id="A0A8D8CGY4"/>
<dbReference type="EMBL" id="HBUE01122823">
    <property type="protein sequence ID" value="CAG6493131.1"/>
    <property type="molecule type" value="Transcribed_RNA"/>
</dbReference>
<reference evidence="1" key="1">
    <citation type="submission" date="2021-05" db="EMBL/GenBank/DDBJ databases">
        <authorList>
            <person name="Alioto T."/>
            <person name="Alioto T."/>
            <person name="Gomez Garrido J."/>
        </authorList>
    </citation>
    <scope>NUCLEOTIDE SEQUENCE</scope>
</reference>
<name>A0A8D8CGY4_CULPI</name>
<organism evidence="1">
    <name type="scientific">Culex pipiens</name>
    <name type="common">House mosquito</name>
    <dbReference type="NCBI Taxonomy" id="7175"/>
    <lineage>
        <taxon>Eukaryota</taxon>
        <taxon>Metazoa</taxon>
        <taxon>Ecdysozoa</taxon>
        <taxon>Arthropoda</taxon>
        <taxon>Hexapoda</taxon>
        <taxon>Insecta</taxon>
        <taxon>Pterygota</taxon>
        <taxon>Neoptera</taxon>
        <taxon>Endopterygota</taxon>
        <taxon>Diptera</taxon>
        <taxon>Nematocera</taxon>
        <taxon>Culicoidea</taxon>
        <taxon>Culicidae</taxon>
        <taxon>Culicinae</taxon>
        <taxon>Culicini</taxon>
        <taxon>Culex</taxon>
        <taxon>Culex</taxon>
    </lineage>
</organism>
<dbReference type="EMBL" id="HBUE01122821">
    <property type="protein sequence ID" value="CAG6493127.1"/>
    <property type="molecule type" value="Transcribed_RNA"/>
</dbReference>